<dbReference type="PROSITE" id="PS51252">
    <property type="entry name" value="ANTISTASIN"/>
    <property type="match status" value="1"/>
</dbReference>
<dbReference type="SUPFAM" id="SSF57262">
    <property type="entry name" value="Leech antihemostatic proteins"/>
    <property type="match status" value="1"/>
</dbReference>
<dbReference type="Gene3D" id="2.10.22.10">
    <property type="entry name" value="Antistasin, domain 1"/>
    <property type="match status" value="1"/>
</dbReference>
<keyword evidence="3" id="KW-1185">Reference proteome</keyword>
<dbReference type="RefSeq" id="XP_065647957.1">
    <property type="nucleotide sequence ID" value="XM_065791885.1"/>
</dbReference>
<sequence length="85" mass="9796">MNFIRNLVFILAVTNALLTNIVCEKIELKKCNVDCKFGFLSDKNGSRTCECAETITKKNALENIYWLYKYKLLKEKSKGLKPRSS</sequence>
<dbReference type="Pfam" id="PF02822">
    <property type="entry name" value="Antistasin"/>
    <property type="match status" value="1"/>
</dbReference>
<dbReference type="GeneID" id="136077610"/>
<name>A0ABM4BG43_HYDVU</name>
<reference evidence="4" key="1">
    <citation type="submission" date="2025-08" db="UniProtKB">
        <authorList>
            <consortium name="RefSeq"/>
        </authorList>
    </citation>
    <scope>IDENTIFICATION</scope>
</reference>
<keyword evidence="1" id="KW-0732">Signal</keyword>
<protein>
    <submittedName>
        <fullName evidence="4">Antistasin-like isoform X1</fullName>
    </submittedName>
</protein>
<dbReference type="Proteomes" id="UP001652625">
    <property type="component" value="Chromosome 03"/>
</dbReference>
<gene>
    <name evidence="4" type="primary">LOC136077610</name>
</gene>
<feature type="domain" description="Antistasin-like" evidence="2">
    <location>
        <begin position="23"/>
        <end position="51"/>
    </location>
</feature>
<dbReference type="InterPro" id="IPR011061">
    <property type="entry name" value="Hirudin/antistatin"/>
</dbReference>
<evidence type="ECO:0000256" key="1">
    <source>
        <dbReference type="SAM" id="SignalP"/>
    </source>
</evidence>
<feature type="chain" id="PRO_5047041719" evidence="1">
    <location>
        <begin position="24"/>
        <end position="85"/>
    </location>
</feature>
<feature type="signal peptide" evidence="1">
    <location>
        <begin position="1"/>
        <end position="23"/>
    </location>
</feature>
<evidence type="ECO:0000259" key="2">
    <source>
        <dbReference type="PROSITE" id="PS51252"/>
    </source>
</evidence>
<accession>A0ABM4BG43</accession>
<proteinExistence type="predicted"/>
<dbReference type="InterPro" id="IPR004094">
    <property type="entry name" value="Antistasin-like"/>
</dbReference>
<evidence type="ECO:0000313" key="3">
    <source>
        <dbReference type="Proteomes" id="UP001652625"/>
    </source>
</evidence>
<organism evidence="3 4">
    <name type="scientific">Hydra vulgaris</name>
    <name type="common">Hydra</name>
    <name type="synonym">Hydra attenuata</name>
    <dbReference type="NCBI Taxonomy" id="6087"/>
    <lineage>
        <taxon>Eukaryota</taxon>
        <taxon>Metazoa</taxon>
        <taxon>Cnidaria</taxon>
        <taxon>Hydrozoa</taxon>
        <taxon>Hydroidolina</taxon>
        <taxon>Anthoathecata</taxon>
        <taxon>Aplanulata</taxon>
        <taxon>Hydridae</taxon>
        <taxon>Hydra</taxon>
    </lineage>
</organism>
<evidence type="ECO:0000313" key="4">
    <source>
        <dbReference type="RefSeq" id="XP_065647957.1"/>
    </source>
</evidence>